<keyword evidence="6" id="KW-0963">Cytoplasm</keyword>
<name>A0ABS0L6D6_9BACT</name>
<evidence type="ECO:0000313" key="10">
    <source>
        <dbReference type="Proteomes" id="UP000601099"/>
    </source>
</evidence>
<dbReference type="NCBIfam" id="TIGR00562">
    <property type="entry name" value="proto_IX_ox"/>
    <property type="match status" value="1"/>
</dbReference>
<dbReference type="SUPFAM" id="SSF51905">
    <property type="entry name" value="FAD/NAD(P)-binding domain"/>
    <property type="match status" value="1"/>
</dbReference>
<gene>
    <name evidence="9" type="primary">hemG</name>
    <name evidence="9" type="ORF">I5L79_19330</name>
</gene>
<keyword evidence="7" id="KW-0812">Transmembrane</keyword>
<dbReference type="InterPro" id="IPR002937">
    <property type="entry name" value="Amino_oxidase"/>
</dbReference>
<dbReference type="Gene3D" id="3.90.660.20">
    <property type="entry name" value="Protoporphyrinogen oxidase, mitochondrial, domain 2"/>
    <property type="match status" value="1"/>
</dbReference>
<keyword evidence="7" id="KW-0472">Membrane</keyword>
<comment type="function">
    <text evidence="6">Involved in coproporphyrin-dependent heme b biosynthesis. Catalyzes the oxidation of coproporphyrinogen III to coproporphyrin III.</text>
</comment>
<evidence type="ECO:0000256" key="6">
    <source>
        <dbReference type="RuleBase" id="RU364052"/>
    </source>
</evidence>
<dbReference type="Pfam" id="PF01593">
    <property type="entry name" value="Amino_oxidase"/>
    <property type="match status" value="1"/>
</dbReference>
<evidence type="ECO:0000256" key="7">
    <source>
        <dbReference type="SAM" id="Phobius"/>
    </source>
</evidence>
<comment type="subcellular location">
    <subcellularLocation>
        <location evidence="6">Cytoplasm</location>
    </subcellularLocation>
</comment>
<dbReference type="PANTHER" id="PTHR42923:SF3">
    <property type="entry name" value="PROTOPORPHYRINOGEN OXIDASE"/>
    <property type="match status" value="1"/>
</dbReference>
<keyword evidence="7" id="KW-1133">Transmembrane helix</keyword>
<dbReference type="EMBL" id="JADWYK010000015">
    <property type="protein sequence ID" value="MBG8555706.1"/>
    <property type="molecule type" value="Genomic_DNA"/>
</dbReference>
<evidence type="ECO:0000256" key="1">
    <source>
        <dbReference type="ARBA" id="ARBA00001974"/>
    </source>
</evidence>
<keyword evidence="4 6" id="KW-0560">Oxidoreductase</keyword>
<evidence type="ECO:0000256" key="2">
    <source>
        <dbReference type="ARBA" id="ARBA00022630"/>
    </source>
</evidence>
<comment type="catalytic activity">
    <reaction evidence="6">
        <text>coproporphyrinogen III + 3 O2 = coproporphyrin III + 3 H2O2</text>
        <dbReference type="Rhea" id="RHEA:43436"/>
        <dbReference type="ChEBI" id="CHEBI:15379"/>
        <dbReference type="ChEBI" id="CHEBI:16240"/>
        <dbReference type="ChEBI" id="CHEBI:57309"/>
        <dbReference type="ChEBI" id="CHEBI:131725"/>
        <dbReference type="EC" id="1.3.3.15"/>
    </reaction>
</comment>
<keyword evidence="5 6" id="KW-0350">Heme biosynthesis</keyword>
<sequence length="450" mass="48686">MPSPTRIAILGGGITGLTAAYYLARAGLDFDLFEASDEPGGNMRSRREGEYITELGPNSLLLSPELEDLLRELDLTDQIQEPPAGVGANRYVLRAGRYRKLPSSPPALLLSGFFSLKARLDILRELTRPAAAPDPTETVAAFFRRRFDQEIVDYAVNPFVSGIYAGDPAQLLVQQAFPKLVELEQQHGSVLRGLAKAGVGQRRRTVSLRGGLQALPDALAARLAGHVFFHQPVTALTRDEAGLYRVHTPGGAFADRAYSQVLIALPAYVAAELLEPVFPAQAAAFGQVYYPPMAAVHTAYRRQDVRHPLHGFGALHPKVEGAYAAGSIWSSSLYPDRCPADEVLFTTFVGGAQSAEAAQDAEAVMLPRVHEELCRLYGISAGAPQWQRRYVWEQAIPQADAQLAPAREAAAALATYGIEVVSNWQAGVSVPDCVRYARQVAEKISATSIG</sequence>
<keyword evidence="10" id="KW-1185">Reference proteome</keyword>
<dbReference type="Gene3D" id="1.10.3110.10">
    <property type="entry name" value="protoporphyrinogen ix oxidase, domain 3"/>
    <property type="match status" value="1"/>
</dbReference>
<evidence type="ECO:0000256" key="5">
    <source>
        <dbReference type="ARBA" id="ARBA00023133"/>
    </source>
</evidence>
<dbReference type="PRINTS" id="PR00469">
    <property type="entry name" value="PNDRDTASEII"/>
</dbReference>
<keyword evidence="2 6" id="KW-0285">Flavoprotein</keyword>
<dbReference type="PANTHER" id="PTHR42923">
    <property type="entry name" value="PROTOPORPHYRINOGEN OXIDASE"/>
    <property type="match status" value="1"/>
</dbReference>
<dbReference type="InterPro" id="IPR050464">
    <property type="entry name" value="Zeta_carotene_desat/Oxidored"/>
</dbReference>
<organism evidence="9 10">
    <name type="scientific">Hymenobacter guriensis</name>
    <dbReference type="NCBI Taxonomy" id="2793065"/>
    <lineage>
        <taxon>Bacteria</taxon>
        <taxon>Pseudomonadati</taxon>
        <taxon>Bacteroidota</taxon>
        <taxon>Cytophagia</taxon>
        <taxon>Cytophagales</taxon>
        <taxon>Hymenobacteraceae</taxon>
        <taxon>Hymenobacter</taxon>
    </lineage>
</organism>
<feature type="transmembrane region" description="Helical" evidence="7">
    <location>
        <begin position="7"/>
        <end position="24"/>
    </location>
</feature>
<dbReference type="Gene3D" id="3.50.50.60">
    <property type="entry name" value="FAD/NAD(P)-binding domain"/>
    <property type="match status" value="1"/>
</dbReference>
<comment type="pathway">
    <text evidence="6">Porphyrin-containing compound metabolism; protoheme biosynthesis.</text>
</comment>
<dbReference type="EC" id="1.3.3.15" evidence="6"/>
<keyword evidence="3 6" id="KW-0274">FAD</keyword>
<protein>
    <recommendedName>
        <fullName evidence="6">Coproporphyrinogen III oxidase</fullName>
        <ecNumber evidence="6">1.3.3.15</ecNumber>
    </recommendedName>
</protein>
<accession>A0ABS0L6D6</accession>
<dbReference type="InterPro" id="IPR036188">
    <property type="entry name" value="FAD/NAD-bd_sf"/>
</dbReference>
<dbReference type="SUPFAM" id="SSF54373">
    <property type="entry name" value="FAD-linked reductases, C-terminal domain"/>
    <property type="match status" value="1"/>
</dbReference>
<comment type="caution">
    <text evidence="9">The sequence shown here is derived from an EMBL/GenBank/DDBJ whole genome shotgun (WGS) entry which is preliminary data.</text>
</comment>
<evidence type="ECO:0000256" key="4">
    <source>
        <dbReference type="ARBA" id="ARBA00023002"/>
    </source>
</evidence>
<dbReference type="GO" id="GO:0004729">
    <property type="term" value="F:oxygen-dependent protoporphyrinogen oxidase activity"/>
    <property type="evidence" value="ECO:0007669"/>
    <property type="project" value="UniProtKB-EC"/>
</dbReference>
<proteinExistence type="inferred from homology"/>
<dbReference type="Proteomes" id="UP000601099">
    <property type="component" value="Unassembled WGS sequence"/>
</dbReference>
<dbReference type="InterPro" id="IPR004572">
    <property type="entry name" value="Protoporphyrinogen_oxidase"/>
</dbReference>
<feature type="domain" description="Amine oxidase" evidence="8">
    <location>
        <begin position="14"/>
        <end position="444"/>
    </location>
</feature>
<comment type="similarity">
    <text evidence="6">Belongs to the protoporphyrinogen/coproporphyrinogen oxidase family. Coproporphyrinogen III oxidase subfamily.</text>
</comment>
<comment type="cofactor">
    <cofactor evidence="1 6">
        <name>FAD</name>
        <dbReference type="ChEBI" id="CHEBI:57692"/>
    </cofactor>
</comment>
<reference evidence="9 10" key="1">
    <citation type="submission" date="2020-11" db="EMBL/GenBank/DDBJ databases">
        <title>Hymenobacter sp.</title>
        <authorList>
            <person name="Kim M.K."/>
        </authorList>
    </citation>
    <scope>NUCLEOTIDE SEQUENCE [LARGE SCALE GENOMIC DNA]</scope>
    <source>
        <strain evidence="9 10">BT594</strain>
    </source>
</reference>
<evidence type="ECO:0000259" key="8">
    <source>
        <dbReference type="Pfam" id="PF01593"/>
    </source>
</evidence>
<evidence type="ECO:0000256" key="3">
    <source>
        <dbReference type="ARBA" id="ARBA00022827"/>
    </source>
</evidence>
<dbReference type="RefSeq" id="WP_196956724.1">
    <property type="nucleotide sequence ID" value="NZ_JADWYK010000015.1"/>
</dbReference>
<evidence type="ECO:0000313" key="9">
    <source>
        <dbReference type="EMBL" id="MBG8555706.1"/>
    </source>
</evidence>